<feature type="chain" id="PRO_5018560719" evidence="3">
    <location>
        <begin position="22"/>
        <end position="674"/>
    </location>
</feature>
<keyword evidence="2" id="KW-0720">Serine protease</keyword>
<evidence type="ECO:0000256" key="3">
    <source>
        <dbReference type="SAM" id="SignalP"/>
    </source>
</evidence>
<gene>
    <name evidence="5" type="ORF">EDE15_4836</name>
</gene>
<feature type="domain" description="Peptidase S9 prolyl oligopeptidase catalytic" evidence="4">
    <location>
        <begin position="456"/>
        <end position="638"/>
    </location>
</feature>
<dbReference type="InterPro" id="IPR029058">
    <property type="entry name" value="AB_hydrolase_fold"/>
</dbReference>
<organism evidence="5 6">
    <name type="scientific">Edaphobacter aggregans</name>
    <dbReference type="NCBI Taxonomy" id="570835"/>
    <lineage>
        <taxon>Bacteria</taxon>
        <taxon>Pseudomonadati</taxon>
        <taxon>Acidobacteriota</taxon>
        <taxon>Terriglobia</taxon>
        <taxon>Terriglobales</taxon>
        <taxon>Acidobacteriaceae</taxon>
        <taxon>Edaphobacter</taxon>
    </lineage>
</organism>
<comment type="caution">
    <text evidence="5">The sequence shown here is derived from an EMBL/GenBank/DDBJ whole genome shotgun (WGS) entry which is preliminary data.</text>
</comment>
<dbReference type="GO" id="GO:0004177">
    <property type="term" value="F:aminopeptidase activity"/>
    <property type="evidence" value="ECO:0007669"/>
    <property type="project" value="UniProtKB-KW"/>
</dbReference>
<feature type="signal peptide" evidence="3">
    <location>
        <begin position="1"/>
        <end position="21"/>
    </location>
</feature>
<dbReference type="Gene3D" id="3.40.50.1820">
    <property type="entry name" value="alpha/beta hydrolase"/>
    <property type="match status" value="1"/>
</dbReference>
<keyword evidence="5" id="KW-0645">Protease</keyword>
<dbReference type="AlphaFoldDB" id="A0A3R9WKG6"/>
<dbReference type="InterPro" id="IPR011042">
    <property type="entry name" value="6-blade_b-propeller_TolB-like"/>
</dbReference>
<evidence type="ECO:0000259" key="4">
    <source>
        <dbReference type="Pfam" id="PF00326"/>
    </source>
</evidence>
<dbReference type="SUPFAM" id="SSF53474">
    <property type="entry name" value="alpha/beta-Hydrolases"/>
    <property type="match status" value="1"/>
</dbReference>
<sequence>MKSTLGAAVVFLAAMNASLLAQQHFPTNEDLRQLRSISSPQLSPDLKHVVVTVQDSTADGGKSHLWLLSTEDAAYRQLTFSQAEAMGERSPEYLPDGSAILFLSRRDGRSNLYRLPLNGGEAVALKLQRVPVPGEAAAAVDVVSYSISPDGSMVAVVASDPEPASRARDHKDKKDAIWVEHEEQKHHLYLMDSKTWKSREVPALTDIDSVSWTEQSDRLLILTHTHLRDLGPSTVGWIMSAQNPSEQKRIEGLPESTRRAVWMHHADGLVLFAKCKKDAPEGCSDLYTFDMASAKLHNLTADLKDSTLSPETLIAADDDRSALVSVTHGMKRTVAQIDLGSGHTSLLDFGLPVVAAFRQTEKAKAWVYMGSASTSAPAVYMTTALDQPGKRLVQPESTPAEWMSVTSKPVSWKRAGFTIEGLLYLPRQVSEGRVPLVVNVHGGPTGQFTDTYSPLTNLLVGQGWAVLITNPRGSTGYGVEFEAANKDDMGNGDYLDIMAGVDEVLRTSPVDAERMALIGYSYGGEMAGFVEGKTTRFKAIVSGAPVIDQFSEYGTESGSYGDRWFTGQPWRHFESAWRQSPIAYAEHAKTPFLLLQGQSDTTDPEGQSKEMYRALRQEGVPVQMLLFPREDHGALGGNFAGQPSTEPWHGVIARDHMIRFIADAFAGKVEPNQP</sequence>
<dbReference type="OrthoDB" id="9812921at2"/>
<dbReference type="PANTHER" id="PTHR42776">
    <property type="entry name" value="SERINE PEPTIDASE S9 FAMILY MEMBER"/>
    <property type="match status" value="1"/>
</dbReference>
<dbReference type="GO" id="GO:0004252">
    <property type="term" value="F:serine-type endopeptidase activity"/>
    <property type="evidence" value="ECO:0007669"/>
    <property type="project" value="TreeGrafter"/>
</dbReference>
<dbReference type="Proteomes" id="UP000269669">
    <property type="component" value="Unassembled WGS sequence"/>
</dbReference>
<evidence type="ECO:0000313" key="5">
    <source>
        <dbReference type="EMBL" id="RSL19184.1"/>
    </source>
</evidence>
<evidence type="ECO:0000256" key="2">
    <source>
        <dbReference type="ARBA" id="ARBA00022825"/>
    </source>
</evidence>
<name>A0A3R9WKG6_9BACT</name>
<dbReference type="GO" id="GO:0006508">
    <property type="term" value="P:proteolysis"/>
    <property type="evidence" value="ECO:0007669"/>
    <property type="project" value="InterPro"/>
</dbReference>
<dbReference type="Gene3D" id="2.120.10.30">
    <property type="entry name" value="TolB, C-terminal domain"/>
    <property type="match status" value="1"/>
</dbReference>
<keyword evidence="6" id="KW-1185">Reference proteome</keyword>
<reference evidence="5 6" key="1">
    <citation type="submission" date="2018-12" db="EMBL/GenBank/DDBJ databases">
        <title>Sequencing of bacterial isolates from soil warming experiment in Harvard Forest, Massachusetts, USA.</title>
        <authorList>
            <person name="Deangelis K."/>
        </authorList>
    </citation>
    <scope>NUCLEOTIDE SEQUENCE [LARGE SCALE GENOMIC DNA]</scope>
    <source>
        <strain evidence="5 6">EB153</strain>
    </source>
</reference>
<dbReference type="InterPro" id="IPR001375">
    <property type="entry name" value="Peptidase_S9_cat"/>
</dbReference>
<dbReference type="InterPro" id="IPR011659">
    <property type="entry name" value="WD40"/>
</dbReference>
<dbReference type="PANTHER" id="PTHR42776:SF27">
    <property type="entry name" value="DIPEPTIDYL PEPTIDASE FAMILY MEMBER 6"/>
    <property type="match status" value="1"/>
</dbReference>
<dbReference type="SUPFAM" id="SSF69322">
    <property type="entry name" value="Tricorn protease domain 2"/>
    <property type="match status" value="1"/>
</dbReference>
<evidence type="ECO:0000256" key="1">
    <source>
        <dbReference type="ARBA" id="ARBA00022801"/>
    </source>
</evidence>
<dbReference type="Pfam" id="PF07676">
    <property type="entry name" value="PD40"/>
    <property type="match status" value="1"/>
</dbReference>
<accession>A0A3R9WKG6</accession>
<proteinExistence type="predicted"/>
<dbReference type="EMBL" id="RSDW01000001">
    <property type="protein sequence ID" value="RSL19184.1"/>
    <property type="molecule type" value="Genomic_DNA"/>
</dbReference>
<protein>
    <submittedName>
        <fullName evidence="5">Dipeptidyl aminopeptidase/acylaminoacyl peptidase</fullName>
    </submittedName>
</protein>
<keyword evidence="5" id="KW-0031">Aminopeptidase</keyword>
<dbReference type="RefSeq" id="WP_125487453.1">
    <property type="nucleotide sequence ID" value="NZ_RSDW01000001.1"/>
</dbReference>
<keyword evidence="3" id="KW-0732">Signal</keyword>
<keyword evidence="1" id="KW-0378">Hydrolase</keyword>
<dbReference type="Pfam" id="PF00326">
    <property type="entry name" value="Peptidase_S9"/>
    <property type="match status" value="1"/>
</dbReference>
<evidence type="ECO:0000313" key="6">
    <source>
        <dbReference type="Proteomes" id="UP000269669"/>
    </source>
</evidence>